<reference evidence="13 14" key="1">
    <citation type="submission" date="2011-02" db="EMBL/GenBank/DDBJ databases">
        <authorList>
            <person name="Muzny D."/>
            <person name="Qin X."/>
            <person name="Deng J."/>
            <person name="Jiang H."/>
            <person name="Liu Y."/>
            <person name="Qu J."/>
            <person name="Song X.-Z."/>
            <person name="Zhang L."/>
            <person name="Thornton R."/>
            <person name="Coyle M."/>
            <person name="Francisco L."/>
            <person name="Jackson L."/>
            <person name="Javaid M."/>
            <person name="Korchina V."/>
            <person name="Kovar C."/>
            <person name="Mata R."/>
            <person name="Mathew T."/>
            <person name="Ngo R."/>
            <person name="Nguyen L."/>
            <person name="Nguyen N."/>
            <person name="Okwuonu G."/>
            <person name="Ongeri F."/>
            <person name="Pham C."/>
            <person name="Simmons D."/>
            <person name="Wilczek-Boney K."/>
            <person name="Hale W."/>
            <person name="Jakkamsetti A."/>
            <person name="Pham P."/>
            <person name="Ruth R."/>
            <person name="San Lucas F."/>
            <person name="Warren J."/>
            <person name="Zhang J."/>
            <person name="Zhao Z."/>
            <person name="Zhou C."/>
            <person name="Zhu D."/>
            <person name="Lee S."/>
            <person name="Bess C."/>
            <person name="Blankenburg K."/>
            <person name="Forbes L."/>
            <person name="Fu Q."/>
            <person name="Gubbala S."/>
            <person name="Hirani K."/>
            <person name="Jayaseelan J.C."/>
            <person name="Lara F."/>
            <person name="Munidasa M."/>
            <person name="Palculict T."/>
            <person name="Patil S."/>
            <person name="Pu L.-L."/>
            <person name="Saada N."/>
            <person name="Tang L."/>
            <person name="Weissenberger G."/>
            <person name="Zhu Y."/>
            <person name="Hemphill L."/>
            <person name="Shang Y."/>
            <person name="Youmans B."/>
            <person name="Ayvaz T."/>
            <person name="Ross M."/>
            <person name="Santibanez J."/>
            <person name="Aqrawi P."/>
            <person name="Gross S."/>
            <person name="Joshi V."/>
            <person name="Fowler G."/>
            <person name="Nazareth L."/>
            <person name="Reid J."/>
            <person name="Worley K."/>
            <person name="Petrosino J."/>
            <person name="Highlander S."/>
            <person name="Gibbs R."/>
        </authorList>
    </citation>
    <scope>NUCLEOTIDE SEQUENCE [LARGE SCALE GENOMIC DNA]</scope>
    <source>
        <strain evidence="13 14">ATCC BAA-1200</strain>
    </source>
</reference>
<evidence type="ECO:0000313" key="13">
    <source>
        <dbReference type="EMBL" id="EGF12178.1"/>
    </source>
</evidence>
<keyword evidence="14" id="KW-1185">Reference proteome</keyword>
<evidence type="ECO:0000256" key="11">
    <source>
        <dbReference type="ARBA" id="ARBA00023136"/>
    </source>
</evidence>
<dbReference type="NCBIfam" id="TIGR01010">
    <property type="entry name" value="BexC_CtrB_KpsE"/>
    <property type="match status" value="1"/>
</dbReference>
<dbReference type="PANTHER" id="PTHR32309:SF13">
    <property type="entry name" value="FERRIC ENTEROBACTIN TRANSPORT PROTEIN FEPE"/>
    <property type="match status" value="1"/>
</dbReference>
<dbReference type="EMBL" id="AFAY01000003">
    <property type="protein sequence ID" value="EGF12178.1"/>
    <property type="molecule type" value="Genomic_DNA"/>
</dbReference>
<dbReference type="STRING" id="267212.GCA_001063965_01569"/>
<comment type="subcellular location">
    <subcellularLocation>
        <location evidence="1">Cell inner membrane</location>
        <topology evidence="1">Multi-pass membrane protein</topology>
    </subcellularLocation>
</comment>
<keyword evidence="4" id="KW-1003">Cell membrane</keyword>
<proteinExistence type="inferred from homology"/>
<keyword evidence="7 12" id="KW-0812">Transmembrane</keyword>
<dbReference type="GO" id="GO:0015774">
    <property type="term" value="P:polysaccharide transport"/>
    <property type="evidence" value="ECO:0007669"/>
    <property type="project" value="UniProtKB-KW"/>
</dbReference>
<feature type="transmembrane region" description="Helical" evidence="12">
    <location>
        <begin position="361"/>
        <end position="383"/>
    </location>
</feature>
<evidence type="ECO:0000256" key="9">
    <source>
        <dbReference type="ARBA" id="ARBA00022989"/>
    </source>
</evidence>
<name>F2B8Y3_9NEIS</name>
<evidence type="ECO:0000256" key="4">
    <source>
        <dbReference type="ARBA" id="ARBA00022475"/>
    </source>
</evidence>
<dbReference type="Proteomes" id="UP000004105">
    <property type="component" value="Unassembled WGS sequence"/>
</dbReference>
<dbReference type="RefSeq" id="WP_007341173.1">
    <property type="nucleotide sequence ID" value="NZ_GL878494.1"/>
</dbReference>
<dbReference type="OrthoDB" id="5497849at2"/>
<keyword evidence="3" id="KW-0813">Transport</keyword>
<evidence type="ECO:0000256" key="2">
    <source>
        <dbReference type="ARBA" id="ARBA00008436"/>
    </source>
</evidence>
<gene>
    <name evidence="13" type="primary">ctrB</name>
    <name evidence="13" type="ORF">HMPREF9123_0158</name>
</gene>
<evidence type="ECO:0000256" key="12">
    <source>
        <dbReference type="SAM" id="Phobius"/>
    </source>
</evidence>
<keyword evidence="5" id="KW-0997">Cell inner membrane</keyword>
<evidence type="ECO:0000256" key="1">
    <source>
        <dbReference type="ARBA" id="ARBA00004429"/>
    </source>
</evidence>
<evidence type="ECO:0000256" key="7">
    <source>
        <dbReference type="ARBA" id="ARBA00022692"/>
    </source>
</evidence>
<accession>F2B8Y3</accession>
<evidence type="ECO:0000256" key="10">
    <source>
        <dbReference type="ARBA" id="ARBA00023047"/>
    </source>
</evidence>
<sequence>MSEQPAAPANTAPPETRAAAAKKKKKKFFRKFNPLLWLTVIIPTLCSTVYFGLIASDQFTSQSSFVVRSPKNQASLNGLGAILQGTGFSRSQDDIYTVQEYMRSRSSLDALSKKMPVRSFYENKGDIFSRFNGFGLQGEQEAFYQYYREKVNINFDAVSGISNLNVSSFDAAESQRINAALLKQGEILINQLNERARQDTIRYAESVVAAAEDKVKEASVQLTKFRVKNGVFDLKAQSEVQLGLVSKLQDELIVIQTQLDQVKAVTPENPQIPGLLAREKSLRKEITQQIRAISGGSDRSLSNQAAEYQRVYLENELAEKQLAAAITSLEGAKAEADRQQLYLEIVSQPSRPDMAQKPTRIYNIVATFIIGLIVYGIASLLTASIREHKN</sequence>
<organism evidence="13 14">
    <name type="scientific">Neisseria bacilliformis ATCC BAA-1200</name>
    <dbReference type="NCBI Taxonomy" id="888742"/>
    <lineage>
        <taxon>Bacteria</taxon>
        <taxon>Pseudomonadati</taxon>
        <taxon>Pseudomonadota</taxon>
        <taxon>Betaproteobacteria</taxon>
        <taxon>Neisseriales</taxon>
        <taxon>Neisseriaceae</taxon>
        <taxon>Neisseria</taxon>
    </lineage>
</organism>
<dbReference type="GO" id="GO:0009276">
    <property type="term" value="C:Gram-negative-bacterium-type cell wall"/>
    <property type="evidence" value="ECO:0007669"/>
    <property type="project" value="InterPro"/>
</dbReference>
<keyword evidence="8" id="KW-0972">Capsule biogenesis/degradation</keyword>
<keyword evidence="9 12" id="KW-1133">Transmembrane helix</keyword>
<dbReference type="InterPro" id="IPR050445">
    <property type="entry name" value="Bact_polysacc_biosynth/exp"/>
</dbReference>
<dbReference type="HOGENOM" id="CLU_027864_0_1_4"/>
<dbReference type="GO" id="GO:0005351">
    <property type="term" value="F:carbohydrate:proton symporter activity"/>
    <property type="evidence" value="ECO:0007669"/>
    <property type="project" value="InterPro"/>
</dbReference>
<protein>
    <submittedName>
        <fullName evidence="13">Capsule polysaccharide export inner-membrane protein CtrB</fullName>
    </submittedName>
</protein>
<dbReference type="GO" id="GO:0005886">
    <property type="term" value="C:plasma membrane"/>
    <property type="evidence" value="ECO:0007669"/>
    <property type="project" value="UniProtKB-SubCell"/>
</dbReference>
<dbReference type="AlphaFoldDB" id="F2B8Y3"/>
<evidence type="ECO:0000256" key="8">
    <source>
        <dbReference type="ARBA" id="ARBA00022903"/>
    </source>
</evidence>
<evidence type="ECO:0000256" key="3">
    <source>
        <dbReference type="ARBA" id="ARBA00022448"/>
    </source>
</evidence>
<evidence type="ECO:0000256" key="5">
    <source>
        <dbReference type="ARBA" id="ARBA00022519"/>
    </source>
</evidence>
<keyword evidence="10" id="KW-0625">Polysaccharide transport</keyword>
<keyword evidence="11 12" id="KW-0472">Membrane</keyword>
<dbReference type="GO" id="GO:0004713">
    <property type="term" value="F:protein tyrosine kinase activity"/>
    <property type="evidence" value="ECO:0007669"/>
    <property type="project" value="TreeGrafter"/>
</dbReference>
<evidence type="ECO:0000313" key="14">
    <source>
        <dbReference type="Proteomes" id="UP000004105"/>
    </source>
</evidence>
<comment type="caution">
    <text evidence="13">The sequence shown here is derived from an EMBL/GenBank/DDBJ whole genome shotgun (WGS) entry which is preliminary data.</text>
</comment>
<feature type="transmembrane region" description="Helical" evidence="12">
    <location>
        <begin position="32"/>
        <end position="53"/>
    </location>
</feature>
<comment type="similarity">
    <text evidence="2">Belongs to the BexC/CtrB/KpsE family.</text>
</comment>
<dbReference type="InterPro" id="IPR005705">
    <property type="entry name" value="BexC_CtrB_KpsE_VexD"/>
</dbReference>
<dbReference type="PANTHER" id="PTHR32309">
    <property type="entry name" value="TYROSINE-PROTEIN KINASE"/>
    <property type="match status" value="1"/>
</dbReference>
<keyword evidence="6" id="KW-0762">Sugar transport</keyword>
<evidence type="ECO:0000256" key="6">
    <source>
        <dbReference type="ARBA" id="ARBA00022597"/>
    </source>
</evidence>